<dbReference type="STRING" id="570947.SAMN05421687_11432"/>
<accession>A0A1N7KN30</accession>
<evidence type="ECO:0000256" key="6">
    <source>
        <dbReference type="SAM" id="Phobius"/>
    </source>
</evidence>
<dbReference type="RefSeq" id="WP_076560610.1">
    <property type="nucleotide sequence ID" value="NZ_FTOC01000014.1"/>
</dbReference>
<feature type="transmembrane region" description="Helical" evidence="6">
    <location>
        <begin position="216"/>
        <end position="237"/>
    </location>
</feature>
<feature type="transmembrane region" description="Helical" evidence="6">
    <location>
        <begin position="440"/>
        <end position="456"/>
    </location>
</feature>
<dbReference type="PANTHER" id="PTHR30250:SF11">
    <property type="entry name" value="O-ANTIGEN TRANSPORTER-RELATED"/>
    <property type="match status" value="1"/>
</dbReference>
<feature type="transmembrane region" description="Helical" evidence="6">
    <location>
        <begin position="417"/>
        <end position="434"/>
    </location>
</feature>
<feature type="transmembrane region" description="Helical" evidence="6">
    <location>
        <begin position="43"/>
        <end position="69"/>
    </location>
</feature>
<keyword evidence="4 6" id="KW-1133">Transmembrane helix</keyword>
<proteinExistence type="predicted"/>
<dbReference type="Pfam" id="PF01943">
    <property type="entry name" value="Polysacc_synt"/>
    <property type="match status" value="1"/>
</dbReference>
<keyword evidence="5 6" id="KW-0472">Membrane</keyword>
<dbReference type="GO" id="GO:0005886">
    <property type="term" value="C:plasma membrane"/>
    <property type="evidence" value="ECO:0007669"/>
    <property type="project" value="UniProtKB-SubCell"/>
</dbReference>
<feature type="transmembrane region" description="Helical" evidence="6">
    <location>
        <begin position="90"/>
        <end position="109"/>
    </location>
</feature>
<feature type="transmembrane region" description="Helical" evidence="6">
    <location>
        <begin position="176"/>
        <end position="196"/>
    </location>
</feature>
<keyword evidence="2" id="KW-1003">Cell membrane</keyword>
<evidence type="ECO:0000256" key="4">
    <source>
        <dbReference type="ARBA" id="ARBA00022989"/>
    </source>
</evidence>
<dbReference type="EMBL" id="FTOC01000014">
    <property type="protein sequence ID" value="SIS62978.1"/>
    <property type="molecule type" value="Genomic_DNA"/>
</dbReference>
<name>A0A1N7KN30_9BACI</name>
<sequence length="487" mass="54552">MNGIRKNSIALNIVHLFYSTALSSAINAVALILLAGYLQSHDYGMFSVALAFAMIMSYFTDAGLSDIVLREGAKQDVSLSGLMSSYIKMRVFLLLLTFVFGFIIIYFMNNDNKELLRIAYTLIIPMVTGVALQSIGTTFFKLIEKMQYFGLIRLVSAIILVTSLGIGMLLQAHPLIMASIYGSSYMLAGVFGVFLVKKYVSLNLRQTFHKGILRNLGAFTIGGLLFVLLPHIGPIILEKTITLREVGLFAVAYRIPQALQQIPFVVAGAYYPVLFKHFHNQRMGEHYENHLTQIKLMALVGMMMTIPIFYLSEFIISLLFGPEWMDSALPLKILAMMLLFQSVNIAFADGLTTVEKQNTRTMVQLVAVLAGVLFYIFLSRSYGVVGAAVAGMLVELVALIGFWAFTPTRWKLMKQVVLPYFTFFLISLGLVEGMLGDQNWFKVIIHFSLVLIFCVMDEGLRSKVVEFIADKRKVWSSDEQAEQRRGS</sequence>
<evidence type="ECO:0000256" key="3">
    <source>
        <dbReference type="ARBA" id="ARBA00022692"/>
    </source>
</evidence>
<dbReference type="InterPro" id="IPR002797">
    <property type="entry name" value="Polysacc_synth"/>
</dbReference>
<feature type="transmembrane region" description="Helical" evidence="6">
    <location>
        <begin position="12"/>
        <end position="37"/>
    </location>
</feature>
<organism evidence="7 8">
    <name type="scientific">Salimicrobium flavidum</name>
    <dbReference type="NCBI Taxonomy" id="570947"/>
    <lineage>
        <taxon>Bacteria</taxon>
        <taxon>Bacillati</taxon>
        <taxon>Bacillota</taxon>
        <taxon>Bacilli</taxon>
        <taxon>Bacillales</taxon>
        <taxon>Bacillaceae</taxon>
        <taxon>Salimicrobium</taxon>
    </lineage>
</organism>
<gene>
    <name evidence="7" type="ORF">SAMN05421687_11432</name>
</gene>
<evidence type="ECO:0000313" key="7">
    <source>
        <dbReference type="EMBL" id="SIS62978.1"/>
    </source>
</evidence>
<keyword evidence="3 6" id="KW-0812">Transmembrane</keyword>
<feature type="transmembrane region" description="Helical" evidence="6">
    <location>
        <begin position="148"/>
        <end position="170"/>
    </location>
</feature>
<evidence type="ECO:0000256" key="5">
    <source>
        <dbReference type="ARBA" id="ARBA00023136"/>
    </source>
</evidence>
<feature type="transmembrane region" description="Helical" evidence="6">
    <location>
        <begin position="257"/>
        <end position="275"/>
    </location>
</feature>
<feature type="transmembrane region" description="Helical" evidence="6">
    <location>
        <begin position="333"/>
        <end position="354"/>
    </location>
</feature>
<dbReference type="PANTHER" id="PTHR30250">
    <property type="entry name" value="PST FAMILY PREDICTED COLANIC ACID TRANSPORTER"/>
    <property type="match status" value="1"/>
</dbReference>
<evidence type="ECO:0000256" key="2">
    <source>
        <dbReference type="ARBA" id="ARBA00022475"/>
    </source>
</evidence>
<feature type="transmembrane region" description="Helical" evidence="6">
    <location>
        <begin position="384"/>
        <end position="405"/>
    </location>
</feature>
<dbReference type="AlphaFoldDB" id="A0A1N7KN30"/>
<feature type="transmembrane region" description="Helical" evidence="6">
    <location>
        <begin position="361"/>
        <end position="378"/>
    </location>
</feature>
<keyword evidence="8" id="KW-1185">Reference proteome</keyword>
<protein>
    <submittedName>
        <fullName evidence="7">Membrane protein involved in the export of O-antigen and teichoic acid</fullName>
    </submittedName>
</protein>
<feature type="transmembrane region" description="Helical" evidence="6">
    <location>
        <begin position="296"/>
        <end position="321"/>
    </location>
</feature>
<dbReference type="InterPro" id="IPR050833">
    <property type="entry name" value="Poly_Biosynth_Transport"/>
</dbReference>
<comment type="subcellular location">
    <subcellularLocation>
        <location evidence="1">Cell membrane</location>
        <topology evidence="1">Multi-pass membrane protein</topology>
    </subcellularLocation>
</comment>
<reference evidence="8" key="1">
    <citation type="submission" date="2017-01" db="EMBL/GenBank/DDBJ databases">
        <authorList>
            <person name="Varghese N."/>
            <person name="Submissions S."/>
        </authorList>
    </citation>
    <scope>NUCLEOTIDE SEQUENCE [LARGE SCALE GENOMIC DNA]</scope>
    <source>
        <strain evidence="8">DSM 23127</strain>
    </source>
</reference>
<evidence type="ECO:0000256" key="1">
    <source>
        <dbReference type="ARBA" id="ARBA00004651"/>
    </source>
</evidence>
<feature type="transmembrane region" description="Helical" evidence="6">
    <location>
        <begin position="115"/>
        <end position="136"/>
    </location>
</feature>
<dbReference type="Proteomes" id="UP000187608">
    <property type="component" value="Unassembled WGS sequence"/>
</dbReference>
<evidence type="ECO:0000313" key="8">
    <source>
        <dbReference type="Proteomes" id="UP000187608"/>
    </source>
</evidence>
<dbReference type="OrthoDB" id="9089519at2"/>